<organism evidence="3 4">
    <name type="scientific">Cochliobolus carbonum (strain 26-R-13)</name>
    <name type="common">Maize leaf spot fungus</name>
    <name type="synonym">Bipolaris zeicola</name>
    <dbReference type="NCBI Taxonomy" id="930089"/>
    <lineage>
        <taxon>Eukaryota</taxon>
        <taxon>Fungi</taxon>
        <taxon>Dikarya</taxon>
        <taxon>Ascomycota</taxon>
        <taxon>Pezizomycotina</taxon>
        <taxon>Dothideomycetes</taxon>
        <taxon>Pleosporomycetidae</taxon>
        <taxon>Pleosporales</taxon>
        <taxon>Pleosporineae</taxon>
        <taxon>Pleosporaceae</taxon>
        <taxon>Bipolaris</taxon>
    </lineage>
</organism>
<feature type="domain" description="DUF7918" evidence="2">
    <location>
        <begin position="9"/>
        <end position="191"/>
    </location>
</feature>
<dbReference type="PANTHER" id="PTHR36223">
    <property type="entry name" value="BETA-LACTAMASE-TYPE TRANSPEPTIDASE FOLD DOMAIN CONTAINING PROTEIN"/>
    <property type="match status" value="1"/>
</dbReference>
<dbReference type="Pfam" id="PF25534">
    <property type="entry name" value="DUF7918"/>
    <property type="match status" value="1"/>
</dbReference>
<dbReference type="GeneID" id="19146944"/>
<keyword evidence="4" id="KW-1185">Reference proteome</keyword>
<proteinExistence type="predicted"/>
<gene>
    <name evidence="3" type="ORF">COCCADRAFT_31407</name>
</gene>
<dbReference type="STRING" id="930089.W6Y6N8"/>
<evidence type="ECO:0000313" key="3">
    <source>
        <dbReference type="EMBL" id="EUC26971.1"/>
    </source>
</evidence>
<dbReference type="AlphaFoldDB" id="W6Y6N8"/>
<dbReference type="eggNOG" id="ENOG502SAV6">
    <property type="taxonomic scope" value="Eukaryota"/>
</dbReference>
<dbReference type="InterPro" id="IPR057678">
    <property type="entry name" value="DUF7918"/>
</dbReference>
<accession>W6Y6N8</accession>
<sequence>MITSNKYPGLEVAVHVNDRPIQEYDDDDDENPPSNTVTKYIEAKSGAGFAVITTFKPPFSPPHGVMISLIVDGSPVTSRCCRQDELFGRVFNMHAVHRKIDGEWVMQKLHFSEIDIVKEAHAVAPNSTDVKHALISKGQITLLLHFVKDIKEIGSDEYWERNVELTPLDEIPEKALKGNALSHQAALAEKEPFAIFHFKYRSLASLKALGIVPRDEAMTVPLEDRPEEELTPDELRELVRRMRQREMQSNLIKKETTNRGSIEHEQITDDDEASAA</sequence>
<dbReference type="KEGG" id="bze:COCCADRAFT_31407"/>
<evidence type="ECO:0000256" key="1">
    <source>
        <dbReference type="SAM" id="MobiDB-lite"/>
    </source>
</evidence>
<dbReference type="RefSeq" id="XP_007718727.1">
    <property type="nucleotide sequence ID" value="XM_007720537.1"/>
</dbReference>
<dbReference type="OrthoDB" id="3364132at2759"/>
<dbReference type="EMBL" id="KI965046">
    <property type="protein sequence ID" value="EUC26971.1"/>
    <property type="molecule type" value="Genomic_DNA"/>
</dbReference>
<name>W6Y6N8_COCC2</name>
<evidence type="ECO:0000259" key="2">
    <source>
        <dbReference type="Pfam" id="PF25534"/>
    </source>
</evidence>
<protein>
    <recommendedName>
        <fullName evidence="2">DUF7918 domain-containing protein</fullName>
    </recommendedName>
</protein>
<dbReference type="HOGENOM" id="CLU_070614_1_1_1"/>
<evidence type="ECO:0000313" key="4">
    <source>
        <dbReference type="Proteomes" id="UP000053841"/>
    </source>
</evidence>
<feature type="region of interest" description="Disordered" evidence="1">
    <location>
        <begin position="246"/>
        <end position="276"/>
    </location>
</feature>
<dbReference type="PANTHER" id="PTHR36223:SF1">
    <property type="entry name" value="TRANSCRIPTION ELONGATION FACTOR EAF N-TERMINAL DOMAIN-CONTAINING PROTEIN"/>
    <property type="match status" value="1"/>
</dbReference>
<reference evidence="3 4" key="1">
    <citation type="journal article" date="2013" name="PLoS Genet.">
        <title>Comparative genome structure, secondary metabolite, and effector coding capacity across Cochliobolus pathogens.</title>
        <authorList>
            <person name="Condon B.J."/>
            <person name="Leng Y."/>
            <person name="Wu D."/>
            <person name="Bushley K.E."/>
            <person name="Ohm R.A."/>
            <person name="Otillar R."/>
            <person name="Martin J."/>
            <person name="Schackwitz W."/>
            <person name="Grimwood J."/>
            <person name="MohdZainudin N."/>
            <person name="Xue C."/>
            <person name="Wang R."/>
            <person name="Manning V.A."/>
            <person name="Dhillon B."/>
            <person name="Tu Z.J."/>
            <person name="Steffenson B.J."/>
            <person name="Salamov A."/>
            <person name="Sun H."/>
            <person name="Lowry S."/>
            <person name="LaButti K."/>
            <person name="Han J."/>
            <person name="Copeland A."/>
            <person name="Lindquist E."/>
            <person name="Barry K."/>
            <person name="Schmutz J."/>
            <person name="Baker S.E."/>
            <person name="Ciuffetti L.M."/>
            <person name="Grigoriev I.V."/>
            <person name="Zhong S."/>
            <person name="Turgeon B.G."/>
        </authorList>
    </citation>
    <scope>NUCLEOTIDE SEQUENCE [LARGE SCALE GENOMIC DNA]</scope>
    <source>
        <strain evidence="3 4">26-R-13</strain>
    </source>
</reference>
<dbReference type="Proteomes" id="UP000053841">
    <property type="component" value="Unassembled WGS sequence"/>
</dbReference>
<feature type="compositionally biased region" description="Basic and acidic residues" evidence="1">
    <location>
        <begin position="246"/>
        <end position="267"/>
    </location>
</feature>